<comment type="catalytic activity">
    <reaction evidence="9">
        <text>a uridine in RNA = a pseudouridine in RNA</text>
        <dbReference type="Rhea" id="RHEA:48348"/>
        <dbReference type="Rhea" id="RHEA-COMP:12068"/>
        <dbReference type="Rhea" id="RHEA-COMP:12069"/>
        <dbReference type="ChEBI" id="CHEBI:65314"/>
        <dbReference type="ChEBI" id="CHEBI:65315"/>
    </reaction>
</comment>
<keyword evidence="13" id="KW-1185">Reference proteome</keyword>
<dbReference type="PROSITE" id="PS01129">
    <property type="entry name" value="PSI_RLU"/>
    <property type="match status" value="1"/>
</dbReference>
<dbReference type="Gene3D" id="3.10.290.10">
    <property type="entry name" value="RNA-binding S4 domain"/>
    <property type="match status" value="1"/>
</dbReference>
<comment type="caution">
    <text evidence="12">The sequence shown here is derived from an EMBL/GenBank/DDBJ whole genome shotgun (WGS) entry which is preliminary data.</text>
</comment>
<dbReference type="PROSITE" id="PS50889">
    <property type="entry name" value="S4"/>
    <property type="match status" value="1"/>
</dbReference>
<dbReference type="PANTHER" id="PTHR21600">
    <property type="entry name" value="MITOCHONDRIAL RNA PSEUDOURIDINE SYNTHASE"/>
    <property type="match status" value="1"/>
</dbReference>
<dbReference type="AlphaFoldDB" id="A0A423PXQ7"/>
<dbReference type="Gene3D" id="3.30.2350.10">
    <property type="entry name" value="Pseudouridine synthase"/>
    <property type="match status" value="1"/>
</dbReference>
<evidence type="ECO:0000313" key="13">
    <source>
        <dbReference type="Proteomes" id="UP000283993"/>
    </source>
</evidence>
<dbReference type="InterPro" id="IPR006224">
    <property type="entry name" value="PsdUridine_synth_RluA-like_CS"/>
</dbReference>
<sequence>MRYVRVTRDDSGMRLDNFLLRTFRDVPKSRVYRIIRSGEVRINRGRAKPGTRLTEADEIRLPPVRQRDRPGPGRPPDALLKRVERALIAETDDYLVFNKPPGLAVHAGTGLRFGLIEVLRALRPGEFVELVHRLDRQTSGCLLVARSRAALDGLRAALNDVSSSKRYLALVDGRWRHGAVEVDAPLSRDNERSGERMVEVDTQGGRTSLSWFEPKTAFTDATLMSVAIRTGRTHQIRVHAAYKGHPVVGDDKYGANTAATRWRERGLRRMFLHAAELQIDYDGRRLAFEADLPADLHRVLERLDSAE</sequence>
<dbReference type="PANTHER" id="PTHR21600:SF92">
    <property type="entry name" value="RIBOSOMAL LARGE SUBUNIT PSEUDOURIDINE SYNTHASE C"/>
    <property type="match status" value="1"/>
</dbReference>
<evidence type="ECO:0000256" key="4">
    <source>
        <dbReference type="ARBA" id="ARBA00022552"/>
    </source>
</evidence>
<feature type="region of interest" description="Disordered" evidence="10">
    <location>
        <begin position="45"/>
        <end position="76"/>
    </location>
</feature>
<dbReference type="InterPro" id="IPR006225">
    <property type="entry name" value="PsdUridine_synth_RluC/D"/>
</dbReference>
<dbReference type="CDD" id="cd02869">
    <property type="entry name" value="PseudoU_synth_RluA_like"/>
    <property type="match status" value="1"/>
</dbReference>
<evidence type="ECO:0000256" key="6">
    <source>
        <dbReference type="ARBA" id="ARBA00023235"/>
    </source>
</evidence>
<proteinExistence type="inferred from homology"/>
<dbReference type="SUPFAM" id="SSF55120">
    <property type="entry name" value="Pseudouridine synthase"/>
    <property type="match status" value="1"/>
</dbReference>
<dbReference type="SMART" id="SM00363">
    <property type="entry name" value="S4"/>
    <property type="match status" value="1"/>
</dbReference>
<dbReference type="InterPro" id="IPR036986">
    <property type="entry name" value="S4_RNA-bd_sf"/>
</dbReference>
<dbReference type="GO" id="GO:0000455">
    <property type="term" value="P:enzyme-directed rRNA pseudouridine synthesis"/>
    <property type="evidence" value="ECO:0007669"/>
    <property type="project" value="TreeGrafter"/>
</dbReference>
<evidence type="ECO:0000256" key="5">
    <source>
        <dbReference type="ARBA" id="ARBA00022884"/>
    </source>
</evidence>
<evidence type="ECO:0000259" key="11">
    <source>
        <dbReference type="SMART" id="SM00363"/>
    </source>
</evidence>
<evidence type="ECO:0000256" key="8">
    <source>
        <dbReference type="PROSITE-ProRule" id="PRU00182"/>
    </source>
</evidence>
<evidence type="ECO:0000256" key="9">
    <source>
        <dbReference type="RuleBase" id="RU362028"/>
    </source>
</evidence>
<dbReference type="EC" id="5.4.99.-" evidence="9"/>
<dbReference type="NCBIfam" id="TIGR00005">
    <property type="entry name" value="rluA_subfam"/>
    <property type="match status" value="1"/>
</dbReference>
<dbReference type="SUPFAM" id="SSF55174">
    <property type="entry name" value="Alpha-L RNA-binding motif"/>
    <property type="match status" value="1"/>
</dbReference>
<dbReference type="InterPro" id="IPR050188">
    <property type="entry name" value="RluA_PseudoU_synthase"/>
</dbReference>
<protein>
    <recommendedName>
        <fullName evidence="9">Pseudouridine synthase</fullName>
        <ecNumber evidence="9">5.4.99.-</ecNumber>
    </recommendedName>
</protein>
<dbReference type="EMBL" id="AYKH01000001">
    <property type="protein sequence ID" value="ROO30370.1"/>
    <property type="molecule type" value="Genomic_DNA"/>
</dbReference>
<dbReference type="CDD" id="cd00165">
    <property type="entry name" value="S4"/>
    <property type="match status" value="1"/>
</dbReference>
<comment type="catalytic activity">
    <reaction evidence="1">
        <text>uridine(955/2504/2580) in 23S rRNA = pseudouridine(955/2504/2580) in 23S rRNA</text>
        <dbReference type="Rhea" id="RHEA:42528"/>
        <dbReference type="Rhea" id="RHEA-COMP:10099"/>
        <dbReference type="Rhea" id="RHEA-COMP:10100"/>
        <dbReference type="ChEBI" id="CHEBI:65314"/>
        <dbReference type="ChEBI" id="CHEBI:65315"/>
        <dbReference type="EC" id="5.4.99.24"/>
    </reaction>
</comment>
<feature type="active site" evidence="7">
    <location>
        <position position="135"/>
    </location>
</feature>
<evidence type="ECO:0000256" key="7">
    <source>
        <dbReference type="PIRSR" id="PIRSR606225-1"/>
    </source>
</evidence>
<dbReference type="InterPro" id="IPR002942">
    <property type="entry name" value="S4_RNA-bd"/>
</dbReference>
<evidence type="ECO:0000256" key="10">
    <source>
        <dbReference type="SAM" id="MobiDB-lite"/>
    </source>
</evidence>
<evidence type="ECO:0000256" key="3">
    <source>
        <dbReference type="ARBA" id="ARBA00010876"/>
    </source>
</evidence>
<keyword evidence="5 8" id="KW-0694">RNA-binding</keyword>
<feature type="compositionally biased region" description="Basic and acidic residues" evidence="10">
    <location>
        <begin position="54"/>
        <end position="71"/>
    </location>
</feature>
<accession>A0A423PXQ7</accession>
<evidence type="ECO:0000313" key="12">
    <source>
        <dbReference type="EMBL" id="ROO30370.1"/>
    </source>
</evidence>
<name>A0A423PXQ7_9GAMM</name>
<dbReference type="InterPro" id="IPR006145">
    <property type="entry name" value="PsdUridine_synth_RsuA/RluA"/>
</dbReference>
<organism evidence="12 13">
    <name type="scientific">Salinisphaera orenii MK-B5</name>
    <dbReference type="NCBI Taxonomy" id="856730"/>
    <lineage>
        <taxon>Bacteria</taxon>
        <taxon>Pseudomonadati</taxon>
        <taxon>Pseudomonadota</taxon>
        <taxon>Gammaproteobacteria</taxon>
        <taxon>Salinisphaerales</taxon>
        <taxon>Salinisphaeraceae</taxon>
        <taxon>Salinisphaera</taxon>
    </lineage>
</organism>
<gene>
    <name evidence="12" type="ORF">SAOR_00540</name>
</gene>
<dbReference type="Pfam" id="PF00849">
    <property type="entry name" value="PseudoU_synth_2"/>
    <property type="match status" value="1"/>
</dbReference>
<dbReference type="Proteomes" id="UP000283993">
    <property type="component" value="Unassembled WGS sequence"/>
</dbReference>
<dbReference type="Pfam" id="PF01479">
    <property type="entry name" value="S4"/>
    <property type="match status" value="1"/>
</dbReference>
<evidence type="ECO:0000256" key="1">
    <source>
        <dbReference type="ARBA" id="ARBA00000381"/>
    </source>
</evidence>
<keyword evidence="4" id="KW-0698">rRNA processing</keyword>
<dbReference type="InterPro" id="IPR020103">
    <property type="entry name" value="PsdUridine_synth_cat_dom_sf"/>
</dbReference>
<dbReference type="GO" id="GO:0160141">
    <property type="term" value="F:23S rRNA pseudouridine(955/2504/2580) synthase activity"/>
    <property type="evidence" value="ECO:0007669"/>
    <property type="project" value="UniProtKB-EC"/>
</dbReference>
<keyword evidence="6 9" id="KW-0413">Isomerase</keyword>
<dbReference type="GO" id="GO:0003723">
    <property type="term" value="F:RNA binding"/>
    <property type="evidence" value="ECO:0007669"/>
    <property type="project" value="UniProtKB-KW"/>
</dbReference>
<evidence type="ECO:0000256" key="2">
    <source>
        <dbReference type="ARBA" id="ARBA00002876"/>
    </source>
</evidence>
<comment type="similarity">
    <text evidence="3 9">Belongs to the pseudouridine synthase RluA family.</text>
</comment>
<reference evidence="12 13" key="1">
    <citation type="submission" date="2013-10" db="EMBL/GenBank/DDBJ databases">
        <title>Salinisphaera orenii MK-B5 Genome Sequencing.</title>
        <authorList>
            <person name="Lai Q."/>
            <person name="Li C."/>
            <person name="Shao Z."/>
        </authorList>
    </citation>
    <scope>NUCLEOTIDE SEQUENCE [LARGE SCALE GENOMIC DNA]</scope>
    <source>
        <strain evidence="12 13">MK-B5</strain>
    </source>
</reference>
<comment type="function">
    <text evidence="2">Responsible for synthesis of pseudouridine from uracil at positions 955, 2504 and 2580 in 23S ribosomal RNA.</text>
</comment>
<feature type="domain" description="RNA-binding S4" evidence="11">
    <location>
        <begin position="13"/>
        <end position="75"/>
    </location>
</feature>